<dbReference type="Gene3D" id="2.60.120.1440">
    <property type="match status" value="1"/>
</dbReference>
<keyword evidence="1" id="KW-1133">Transmembrane helix</keyword>
<protein>
    <submittedName>
        <fullName evidence="4">DUF4880 domain-containing protein</fullName>
    </submittedName>
</protein>
<reference evidence="4 5" key="1">
    <citation type="submission" date="2019-06" db="EMBL/GenBank/DDBJ databases">
        <title>Metagenome assembled Genome of Spiribacter salinus SL48-SHIP from the microbial mat of Salt Lake 48 (Novosibirsk region, Russia).</title>
        <authorList>
            <person name="Shipova A."/>
            <person name="Rozanov A.S."/>
            <person name="Bryanskaya A.V."/>
            <person name="Peltek S.E."/>
        </authorList>
    </citation>
    <scope>NUCLEOTIDE SEQUENCE [LARGE SCALE GENOMIC DNA]</scope>
    <source>
        <strain evidence="4">SL48-SHIP-2</strain>
    </source>
</reference>
<dbReference type="GO" id="GO:0016989">
    <property type="term" value="F:sigma factor antagonist activity"/>
    <property type="evidence" value="ECO:0007669"/>
    <property type="project" value="TreeGrafter"/>
</dbReference>
<gene>
    <name evidence="4" type="ORF">FKY71_09130</name>
</gene>
<dbReference type="PANTHER" id="PTHR30273">
    <property type="entry name" value="PERIPLASMIC SIGNAL SENSOR AND SIGMA FACTOR ACTIVATOR FECR-RELATED"/>
    <property type="match status" value="1"/>
</dbReference>
<dbReference type="InterPro" id="IPR006860">
    <property type="entry name" value="FecR"/>
</dbReference>
<dbReference type="PIRSF" id="PIRSF018266">
    <property type="entry name" value="FecR"/>
    <property type="match status" value="1"/>
</dbReference>
<sequence>MTVSTGMDDDIPDAIRDKAIDWALKLEEGDPDETLLKEHQQWLDADPRHARAWARIASLQNSLSSVSARERVRPVLRLVNKRRQRGLNLLALLLLIGSGSAWIADPVLHDRFRYDYVAGVGERKTVEVGEGIELHLNAGSAVDIEGRPAGSQRIRLIRGALQVQTGGEPLTASHGDVTAVPRGTRFGMIAGDERTELHVEAGRIEVRKSGNQTSASLGPGESAYVVDATGQLERGTNARQAMAWTRGMIHARDLPIDAFAKALAPYTRQQITVDPEVRDLAVSGLFPLDAPEVSLNALTDAAPVRIAQVYPWRVRIESTE</sequence>
<evidence type="ECO:0000259" key="3">
    <source>
        <dbReference type="Pfam" id="PF16220"/>
    </source>
</evidence>
<dbReference type="InterPro" id="IPR012373">
    <property type="entry name" value="Ferrdict_sens_TM"/>
</dbReference>
<dbReference type="Proteomes" id="UP000315400">
    <property type="component" value="Unassembled WGS sequence"/>
</dbReference>
<dbReference type="Pfam" id="PF16220">
    <property type="entry name" value="DUF4880"/>
    <property type="match status" value="1"/>
</dbReference>
<dbReference type="EMBL" id="VIFK01000070">
    <property type="protein sequence ID" value="TQE99339.1"/>
    <property type="molecule type" value="Genomic_DNA"/>
</dbReference>
<evidence type="ECO:0000313" key="5">
    <source>
        <dbReference type="Proteomes" id="UP000315400"/>
    </source>
</evidence>
<evidence type="ECO:0000256" key="1">
    <source>
        <dbReference type="SAM" id="Phobius"/>
    </source>
</evidence>
<evidence type="ECO:0000259" key="2">
    <source>
        <dbReference type="Pfam" id="PF04773"/>
    </source>
</evidence>
<dbReference type="PANTHER" id="PTHR30273:SF2">
    <property type="entry name" value="PROTEIN FECR"/>
    <property type="match status" value="1"/>
</dbReference>
<keyword evidence="1" id="KW-0472">Membrane</keyword>
<feature type="domain" description="FecR N-terminal" evidence="3">
    <location>
        <begin position="17"/>
        <end position="59"/>
    </location>
</feature>
<evidence type="ECO:0000313" key="4">
    <source>
        <dbReference type="EMBL" id="TQE99339.1"/>
    </source>
</evidence>
<organism evidence="4 5">
    <name type="scientific">Spiribacter salinus</name>
    <dbReference type="NCBI Taxonomy" id="1335746"/>
    <lineage>
        <taxon>Bacteria</taxon>
        <taxon>Pseudomonadati</taxon>
        <taxon>Pseudomonadota</taxon>
        <taxon>Gammaproteobacteria</taxon>
        <taxon>Chromatiales</taxon>
        <taxon>Ectothiorhodospiraceae</taxon>
        <taxon>Spiribacter</taxon>
    </lineage>
</organism>
<proteinExistence type="predicted"/>
<dbReference type="InterPro" id="IPR032623">
    <property type="entry name" value="FecR_N"/>
</dbReference>
<feature type="transmembrane region" description="Helical" evidence="1">
    <location>
        <begin position="86"/>
        <end position="104"/>
    </location>
</feature>
<accession>A0A540VRF6</accession>
<comment type="caution">
    <text evidence="4">The sequence shown here is derived from an EMBL/GenBank/DDBJ whole genome shotgun (WGS) entry which is preliminary data.</text>
</comment>
<keyword evidence="1" id="KW-0812">Transmembrane</keyword>
<dbReference type="AlphaFoldDB" id="A0A540VRF6"/>
<feature type="domain" description="FecR protein" evidence="2">
    <location>
        <begin position="115"/>
        <end position="205"/>
    </location>
</feature>
<dbReference type="Pfam" id="PF04773">
    <property type="entry name" value="FecR"/>
    <property type="match status" value="1"/>
</dbReference>
<name>A0A540VRF6_9GAMM</name>